<feature type="domain" description="Putative zinc-finger" evidence="4">
    <location>
        <begin position="3"/>
        <end position="37"/>
    </location>
</feature>
<evidence type="ECO:0000313" key="6">
    <source>
        <dbReference type="Proteomes" id="UP000681526"/>
    </source>
</evidence>
<keyword evidence="3" id="KW-0472">Membrane</keyword>
<dbReference type="InterPro" id="IPR027383">
    <property type="entry name" value="Znf_put"/>
</dbReference>
<dbReference type="Proteomes" id="UP000681526">
    <property type="component" value="Unassembled WGS sequence"/>
</dbReference>
<protein>
    <recommendedName>
        <fullName evidence="2">Anti-sigma-W factor RsiW</fullName>
    </recommendedName>
</protein>
<keyword evidence="3" id="KW-0812">Transmembrane</keyword>
<evidence type="ECO:0000259" key="4">
    <source>
        <dbReference type="Pfam" id="PF13490"/>
    </source>
</evidence>
<sequence>MNCAQASRLMHEYFDGDLAHEDASELKAHLGGCPECRERFNDYERTEGFLHMALAAPVGRTEADRAALTDRILKSVPGRRSRRLARWLRQYPGVTVAAMLGLVLLASFIASWEQDQELVVRGSDLSQIVIEGNKVVVPEGARVDGDLIIENGEAVVVGEIRGNLTVIDGSVNMASTAKVIGEAREINQALDWIWYKLRSTVIDLAS</sequence>
<feature type="transmembrane region" description="Helical" evidence="3">
    <location>
        <begin position="91"/>
        <end position="112"/>
    </location>
</feature>
<keyword evidence="6" id="KW-1185">Reference proteome</keyword>
<evidence type="ECO:0000313" key="5">
    <source>
        <dbReference type="EMBL" id="CAG5078139.1"/>
    </source>
</evidence>
<dbReference type="InterPro" id="IPR041916">
    <property type="entry name" value="Anti_sigma_zinc_sf"/>
</dbReference>
<dbReference type="Pfam" id="PF13490">
    <property type="entry name" value="zf-HC2"/>
    <property type="match status" value="1"/>
</dbReference>
<reference evidence="5 6" key="1">
    <citation type="submission" date="2021-04" db="EMBL/GenBank/DDBJ databases">
        <authorList>
            <person name="Rakotoarivonina H."/>
        </authorList>
    </citation>
    <scope>NUCLEOTIDE SEQUENCE [LARGE SCALE GENOMIC DNA]</scope>
    <source>
        <strain evidence="5 6">XE</strain>
    </source>
</reference>
<keyword evidence="3" id="KW-1133">Transmembrane helix</keyword>
<gene>
    <name evidence="5" type="primary">txxe 683-rsiW</name>
    <name evidence="5" type="ORF">TXXE_02040</name>
</gene>
<dbReference type="Gene3D" id="1.10.10.1320">
    <property type="entry name" value="Anti-sigma factor, zinc-finger domain"/>
    <property type="match status" value="1"/>
</dbReference>
<dbReference type="RefSeq" id="WP_213483267.1">
    <property type="nucleotide sequence ID" value="NZ_CAJRAY010000007.1"/>
</dbReference>
<comment type="similarity">
    <text evidence="1">Belongs to the zinc-associated anti-sigma factor (ZAS) superfamily. Anti-sigma-W factor family.</text>
</comment>
<proteinExistence type="inferred from homology"/>
<evidence type="ECO:0000256" key="1">
    <source>
        <dbReference type="ARBA" id="ARBA00024353"/>
    </source>
</evidence>
<name>A0ABN7RI48_THEXY</name>
<dbReference type="EMBL" id="CAJRAY010000007">
    <property type="protein sequence ID" value="CAG5078139.1"/>
    <property type="molecule type" value="Genomic_DNA"/>
</dbReference>
<comment type="caution">
    <text evidence="5">The sequence shown here is derived from an EMBL/GenBank/DDBJ whole genome shotgun (WGS) entry which is preliminary data.</text>
</comment>
<evidence type="ECO:0000256" key="3">
    <source>
        <dbReference type="SAM" id="Phobius"/>
    </source>
</evidence>
<evidence type="ECO:0000256" key="2">
    <source>
        <dbReference type="ARBA" id="ARBA00024438"/>
    </source>
</evidence>
<organism evidence="5 6">
    <name type="scientific">Thermobacillus xylanilyticus</name>
    <dbReference type="NCBI Taxonomy" id="76633"/>
    <lineage>
        <taxon>Bacteria</taxon>
        <taxon>Bacillati</taxon>
        <taxon>Bacillota</taxon>
        <taxon>Bacilli</taxon>
        <taxon>Bacillales</taxon>
        <taxon>Paenibacillaceae</taxon>
        <taxon>Thermobacillus</taxon>
    </lineage>
</organism>
<accession>A0ABN7RI48</accession>